<dbReference type="InterPro" id="IPR036010">
    <property type="entry name" value="2Fe-2S_ferredoxin-like_sf"/>
</dbReference>
<dbReference type="InterPro" id="IPR011536">
    <property type="entry name" value="Fdx_isc"/>
</dbReference>
<dbReference type="PROSITE" id="PS00814">
    <property type="entry name" value="ADX"/>
    <property type="match status" value="1"/>
</dbReference>
<dbReference type="KEGG" id="baph:IX46_03130"/>
<evidence type="ECO:0000313" key="12">
    <source>
        <dbReference type="Proteomes" id="UP000066321"/>
    </source>
</evidence>
<keyword evidence="4" id="KW-0001">2Fe-2S</keyword>
<dbReference type="PANTHER" id="PTHR23426">
    <property type="entry name" value="FERREDOXIN/ADRENODOXIN"/>
    <property type="match status" value="1"/>
</dbReference>
<dbReference type="InterPro" id="IPR018298">
    <property type="entry name" value="Adrenodoxin_Fe-S_BS"/>
</dbReference>
<name>A0A0M4HXH0_9GAMM</name>
<evidence type="ECO:0000256" key="8">
    <source>
        <dbReference type="ARBA" id="ARBA00023014"/>
    </source>
</evidence>
<comment type="similarity">
    <text evidence="1">Belongs to the adrenodoxin/putidaredoxin family.</text>
</comment>
<dbReference type="PATRIC" id="fig|1265350.3.peg.588"/>
<evidence type="ECO:0000256" key="4">
    <source>
        <dbReference type="ARBA" id="ARBA00022714"/>
    </source>
</evidence>
<dbReference type="CDD" id="cd00207">
    <property type="entry name" value="fer2"/>
    <property type="match status" value="1"/>
</dbReference>
<dbReference type="InterPro" id="IPR001041">
    <property type="entry name" value="2Fe-2S_ferredoxin-type"/>
</dbReference>
<dbReference type="PANTHER" id="PTHR23426:SF65">
    <property type="entry name" value="FERREDOXIN-2, MITOCHONDRIAL"/>
    <property type="match status" value="1"/>
</dbReference>
<feature type="domain" description="2Fe-2S ferredoxin-type" evidence="10">
    <location>
        <begin position="2"/>
        <end position="104"/>
    </location>
</feature>
<dbReference type="GO" id="GO:0046872">
    <property type="term" value="F:metal ion binding"/>
    <property type="evidence" value="ECO:0007669"/>
    <property type="project" value="UniProtKB-KW"/>
</dbReference>
<evidence type="ECO:0000256" key="2">
    <source>
        <dbReference type="ARBA" id="ARBA00019395"/>
    </source>
</evidence>
<keyword evidence="6" id="KW-0249">Electron transport</keyword>
<comment type="cofactor">
    <cofactor evidence="9">
        <name>[2Fe-2S] cluster</name>
        <dbReference type="ChEBI" id="CHEBI:190135"/>
    </cofactor>
</comment>
<reference evidence="11 12" key="1">
    <citation type="journal article" date="2015" name="J Genomics">
        <title>Whole Genome Sequence of the Soybean Aphid Endosymbiont Buchnera aphidicola and Genetic Differentiation among Biotype-Specific Strains.</title>
        <authorList>
            <person name="Cassone B.J."/>
            <person name="Wenger J.A."/>
            <person name="Michel A.P."/>
        </authorList>
    </citation>
    <scope>NUCLEOTIDE SEQUENCE [LARGE SCALE GENOMIC DNA]</scope>
    <source>
        <strain evidence="11 12">BAg</strain>
    </source>
</reference>
<evidence type="ECO:0000256" key="3">
    <source>
        <dbReference type="ARBA" id="ARBA00022448"/>
    </source>
</evidence>
<dbReference type="GO" id="GO:0140647">
    <property type="term" value="P:P450-containing electron transport chain"/>
    <property type="evidence" value="ECO:0007669"/>
    <property type="project" value="InterPro"/>
</dbReference>
<dbReference type="PROSITE" id="PS51085">
    <property type="entry name" value="2FE2S_FER_2"/>
    <property type="match status" value="1"/>
</dbReference>
<sequence>MPKIFFLPHKFILPKGAICICKKGETILNVALLNNIKLEHACEKSCACSTCHCIIRKGFLSLSGWTEKEEDVLDKAWGLESTSRLSCQAIIGDSDIEVEIPLYNANHVSDN</sequence>
<evidence type="ECO:0000256" key="5">
    <source>
        <dbReference type="ARBA" id="ARBA00022723"/>
    </source>
</evidence>
<keyword evidence="8" id="KW-0411">Iron-sulfur</keyword>
<accession>A0A0M4HXH0</accession>
<evidence type="ECO:0000259" key="10">
    <source>
        <dbReference type="PROSITE" id="PS51085"/>
    </source>
</evidence>
<dbReference type="InterPro" id="IPR001055">
    <property type="entry name" value="Adrenodoxin-like"/>
</dbReference>
<dbReference type="InterPro" id="IPR012675">
    <property type="entry name" value="Beta-grasp_dom_sf"/>
</dbReference>
<dbReference type="Pfam" id="PF00111">
    <property type="entry name" value="Fer2"/>
    <property type="match status" value="1"/>
</dbReference>
<dbReference type="OrthoDB" id="9793027at2"/>
<evidence type="ECO:0000256" key="9">
    <source>
        <dbReference type="ARBA" id="ARBA00034078"/>
    </source>
</evidence>
<dbReference type="EMBL" id="CP009253">
    <property type="protein sequence ID" value="ALD15522.1"/>
    <property type="molecule type" value="Genomic_DNA"/>
</dbReference>
<dbReference type="Gene3D" id="3.10.20.30">
    <property type="match status" value="1"/>
</dbReference>
<evidence type="ECO:0000256" key="1">
    <source>
        <dbReference type="ARBA" id="ARBA00010914"/>
    </source>
</evidence>
<dbReference type="GO" id="GO:0051537">
    <property type="term" value="F:2 iron, 2 sulfur cluster binding"/>
    <property type="evidence" value="ECO:0007669"/>
    <property type="project" value="UniProtKB-KW"/>
</dbReference>
<proteinExistence type="inferred from homology"/>
<protein>
    <recommendedName>
        <fullName evidence="2">2Fe-2S ferredoxin</fullName>
    </recommendedName>
</protein>
<keyword evidence="5" id="KW-0479">Metal-binding</keyword>
<dbReference type="SUPFAM" id="SSF54292">
    <property type="entry name" value="2Fe-2S ferredoxin-like"/>
    <property type="match status" value="1"/>
</dbReference>
<dbReference type="GO" id="GO:0009055">
    <property type="term" value="F:electron transfer activity"/>
    <property type="evidence" value="ECO:0007669"/>
    <property type="project" value="InterPro"/>
</dbReference>
<dbReference type="Proteomes" id="UP000066321">
    <property type="component" value="Chromosome"/>
</dbReference>
<dbReference type="STRING" id="1265350.IX46_03130"/>
<evidence type="ECO:0000256" key="7">
    <source>
        <dbReference type="ARBA" id="ARBA00023004"/>
    </source>
</evidence>
<dbReference type="NCBIfam" id="TIGR02007">
    <property type="entry name" value="fdx_isc"/>
    <property type="match status" value="1"/>
</dbReference>
<keyword evidence="3" id="KW-0813">Transport</keyword>
<gene>
    <name evidence="11" type="ORF">IX46_03130</name>
</gene>
<dbReference type="PRINTS" id="PR00355">
    <property type="entry name" value="ADRENODOXIN"/>
</dbReference>
<evidence type="ECO:0000313" key="11">
    <source>
        <dbReference type="EMBL" id="ALD15522.1"/>
    </source>
</evidence>
<organism evidence="11 12">
    <name type="scientific">Buchnera aphidicola</name>
    <name type="common">Aphis glycines</name>
    <dbReference type="NCBI Taxonomy" id="1265350"/>
    <lineage>
        <taxon>Bacteria</taxon>
        <taxon>Pseudomonadati</taxon>
        <taxon>Pseudomonadota</taxon>
        <taxon>Gammaproteobacteria</taxon>
        <taxon>Enterobacterales</taxon>
        <taxon>Erwiniaceae</taxon>
        <taxon>Buchnera</taxon>
    </lineage>
</organism>
<evidence type="ECO:0000256" key="6">
    <source>
        <dbReference type="ARBA" id="ARBA00022982"/>
    </source>
</evidence>
<dbReference type="RefSeq" id="WP_053940512.1">
    <property type="nucleotide sequence ID" value="NZ_CP009253.1"/>
</dbReference>
<keyword evidence="7" id="KW-0408">Iron</keyword>
<dbReference type="GO" id="GO:0005829">
    <property type="term" value="C:cytosol"/>
    <property type="evidence" value="ECO:0007669"/>
    <property type="project" value="TreeGrafter"/>
</dbReference>
<dbReference type="AlphaFoldDB" id="A0A0M4HXH0"/>